<proteinExistence type="predicted"/>
<feature type="signal peptide" evidence="1">
    <location>
        <begin position="1"/>
        <end position="26"/>
    </location>
</feature>
<dbReference type="InterPro" id="IPR025347">
    <property type="entry name" value="DUF4251"/>
</dbReference>
<dbReference type="EMBL" id="JAUMIT010000007">
    <property type="protein sequence ID" value="MDO3695705.1"/>
    <property type="molecule type" value="Genomic_DNA"/>
</dbReference>
<name>A0ABT8VUQ1_9FLAO</name>
<keyword evidence="3" id="KW-1185">Reference proteome</keyword>
<dbReference type="RefSeq" id="WP_302884991.1">
    <property type="nucleotide sequence ID" value="NZ_JAUMIT010000007.1"/>
</dbReference>
<dbReference type="PROSITE" id="PS51257">
    <property type="entry name" value="PROKAR_LIPOPROTEIN"/>
    <property type="match status" value="1"/>
</dbReference>
<organism evidence="2 3">
    <name type="scientific">Wenyingzhuangia gilva</name>
    <dbReference type="NCBI Taxonomy" id="3057677"/>
    <lineage>
        <taxon>Bacteria</taxon>
        <taxon>Pseudomonadati</taxon>
        <taxon>Bacteroidota</taxon>
        <taxon>Flavobacteriia</taxon>
        <taxon>Flavobacteriales</taxon>
        <taxon>Flavobacteriaceae</taxon>
        <taxon>Wenyingzhuangia</taxon>
    </lineage>
</organism>
<dbReference type="Pfam" id="PF14059">
    <property type="entry name" value="DUF4251"/>
    <property type="match status" value="1"/>
</dbReference>
<gene>
    <name evidence="2" type="ORF">QVZ41_12720</name>
</gene>
<dbReference type="Gene3D" id="2.40.128.410">
    <property type="match status" value="1"/>
</dbReference>
<dbReference type="Proteomes" id="UP001168642">
    <property type="component" value="Unassembled WGS sequence"/>
</dbReference>
<accession>A0ABT8VUQ1</accession>
<feature type="chain" id="PRO_5046273123" evidence="1">
    <location>
        <begin position="27"/>
        <end position="189"/>
    </location>
</feature>
<protein>
    <submittedName>
        <fullName evidence="2">DUF4251 domain-containing protein</fullName>
    </submittedName>
</protein>
<comment type="caution">
    <text evidence="2">The sequence shown here is derived from an EMBL/GenBank/DDBJ whole genome shotgun (WGS) entry which is preliminary data.</text>
</comment>
<evidence type="ECO:0000313" key="2">
    <source>
        <dbReference type="EMBL" id="MDO3695705.1"/>
    </source>
</evidence>
<sequence length="189" mass="20758">MKKLRILIASSLLMVAIISCSSSKKATIQAQINTLDSLVLNQNFTIISSWARPQVTNAMQQVMNSGLMPLGSGAGSVSLIGNSNFLTIAGDSISSHLPYYGERQMNVNYGGGDSAIKLKGLMKDYKVTKTKDHSYRIDFTAKNESNLEVFTVSIKLYSNLQSDIFINSTSRFPISYRGEIKKELDTTAK</sequence>
<reference evidence="2" key="1">
    <citation type="submission" date="2023-07" db="EMBL/GenBank/DDBJ databases">
        <title>Wenyingzhuangia sp. chi5 genome sequencing and assembly.</title>
        <authorList>
            <person name="Park S."/>
        </authorList>
    </citation>
    <scope>NUCLEOTIDE SEQUENCE</scope>
    <source>
        <strain evidence="2">Chi5</strain>
    </source>
</reference>
<keyword evidence="1" id="KW-0732">Signal</keyword>
<evidence type="ECO:0000256" key="1">
    <source>
        <dbReference type="SAM" id="SignalP"/>
    </source>
</evidence>
<evidence type="ECO:0000313" key="3">
    <source>
        <dbReference type="Proteomes" id="UP001168642"/>
    </source>
</evidence>